<feature type="region of interest" description="Disordered" evidence="1">
    <location>
        <begin position="794"/>
        <end position="834"/>
    </location>
</feature>
<protein>
    <submittedName>
        <fullName evidence="3">Collagen alpha-1(III) chain-like</fullName>
    </submittedName>
</protein>
<sequence>MTARRDPGPLAQSSGPTLGRPTLTSSTRDSAAGLQVLARALLELGARRGHGVHPWLECGTRTDALAGWRDSSRGLGDAPSRWERLSCLLRAITVSAPPASAEATPKTTVDIPGRLRPWPGWCWSERVGCTDRTGAAVGGPAVRGRCQGRYRASRLPPLVAALCGARDWPPGSQPGPAGPRRRARWEQLLERVRPPSPGLSSSQGGSRFQGRRRAKGPLAGCRAPGAEPRPGPSAVESPSERPSPDLGSGSEHTAELPVSAAPRGAEFAQPRSAPWRHPGCTPMCSRGPEGPSGRPGPTAAAHSTAALFPSLAPGQLGEDRAPSGSVVRRRWEGCCREAGVAPHDGDDGKWSQQALSGIWSLTARGVGHRRPQERLDTTGVRLPGRSSETGLQTLHAIRRGAVTVWQEAPRSLRAPASCRLRPRVTSTRVCTWGLAPEKENTAAVTGCRFQDDGTGRLWFLSGLPAGLIALKPVAVMGRPSDEGTEAYQQPRVASGGDGLPMSLKMRLQPVKSLEALRTDLEPQAPRGPAPVSLTHRSEDAGTGEARVVWGRRRSCPVAGGRGWDPSVTRRGSPSGPAGARTEPSATGTQSVPRGPAARQRLGSRADLVREEPGTDAAGLLLRPGVRGADTAAPRGAGRAASIPAGSVPARGRPQPQRRPPPRTPPRPAGATLARGAGRSPLVARTRREGPVSAAPRPLRSLGGSAAPADPPAAAPTPAQATTAASGRRGPGRARAWAGASERGDRGPWSPVSVRREPLAGSELCRGASARKTWRGWGVRSSPPARLPALRPRLGRHRLPPRAPEGTRTPDLTPRFLSDLAPGNSSSGGSGTRLATRVSRGNKVLSFSATCQTPGTLLQHLRDTDSGVS</sequence>
<evidence type="ECO:0000313" key="2">
    <source>
        <dbReference type="Proteomes" id="UP000248482"/>
    </source>
</evidence>
<gene>
    <name evidence="3" type="primary">LOC111150630</name>
</gene>
<feature type="compositionally biased region" description="Polar residues" evidence="1">
    <location>
        <begin position="11"/>
        <end position="29"/>
    </location>
</feature>
<keyword evidence="2" id="KW-1185">Reference proteome</keyword>
<dbReference type="Proteomes" id="UP000248482">
    <property type="component" value="Unplaced"/>
</dbReference>
<dbReference type="KEGG" id="elk:111150630"/>
<reference evidence="3" key="1">
    <citation type="submission" date="2025-08" db="UniProtKB">
        <authorList>
            <consortium name="RefSeq"/>
        </authorList>
    </citation>
    <scope>IDENTIFICATION</scope>
    <source>
        <tissue evidence="3">Blood</tissue>
    </source>
</reference>
<feature type="compositionally biased region" description="Low complexity" evidence="1">
    <location>
        <begin position="715"/>
        <end position="740"/>
    </location>
</feature>
<feature type="region of interest" description="Disordered" evidence="1">
    <location>
        <begin position="1"/>
        <end position="29"/>
    </location>
</feature>
<feature type="region of interest" description="Disordered" evidence="1">
    <location>
        <begin position="190"/>
        <end position="301"/>
    </location>
</feature>
<feature type="compositionally biased region" description="Pro residues" evidence="1">
    <location>
        <begin position="656"/>
        <end position="667"/>
    </location>
</feature>
<feature type="compositionally biased region" description="Low complexity" evidence="1">
    <location>
        <begin position="285"/>
        <end position="297"/>
    </location>
</feature>
<evidence type="ECO:0000313" key="3">
    <source>
        <dbReference type="RefSeq" id="XP_022363826.1"/>
    </source>
</evidence>
<proteinExistence type="predicted"/>
<organism evidence="2 3">
    <name type="scientific">Enhydra lutris kenyoni</name>
    <name type="common">northern sea otter</name>
    <dbReference type="NCBI Taxonomy" id="391180"/>
    <lineage>
        <taxon>Eukaryota</taxon>
        <taxon>Metazoa</taxon>
        <taxon>Chordata</taxon>
        <taxon>Craniata</taxon>
        <taxon>Vertebrata</taxon>
        <taxon>Euteleostomi</taxon>
        <taxon>Mammalia</taxon>
        <taxon>Eutheria</taxon>
        <taxon>Laurasiatheria</taxon>
        <taxon>Carnivora</taxon>
        <taxon>Caniformia</taxon>
        <taxon>Musteloidea</taxon>
        <taxon>Mustelidae</taxon>
        <taxon>Lutrinae</taxon>
        <taxon>Enhydra</taxon>
    </lineage>
</organism>
<evidence type="ECO:0000256" key="1">
    <source>
        <dbReference type="SAM" id="MobiDB-lite"/>
    </source>
</evidence>
<feature type="region of interest" description="Disordered" evidence="1">
    <location>
        <begin position="479"/>
        <end position="501"/>
    </location>
</feature>
<dbReference type="GeneID" id="111150630"/>
<accession>A0A2Y9JT05</accession>
<dbReference type="AlphaFoldDB" id="A0A2Y9JT05"/>
<feature type="region of interest" description="Disordered" evidence="1">
    <location>
        <begin position="517"/>
        <end position="753"/>
    </location>
</feature>
<feature type="compositionally biased region" description="Low complexity" evidence="1">
    <location>
        <begin position="668"/>
        <end position="678"/>
    </location>
</feature>
<feature type="compositionally biased region" description="Low complexity" evidence="1">
    <location>
        <begin position="198"/>
        <end position="208"/>
    </location>
</feature>
<name>A0A2Y9JT05_ENHLU</name>
<dbReference type="RefSeq" id="XP_022363826.1">
    <property type="nucleotide sequence ID" value="XM_022508118.1"/>
</dbReference>